<accession>A0A244CVK6</accession>
<evidence type="ECO:0000313" key="4">
    <source>
        <dbReference type="Proteomes" id="UP000194841"/>
    </source>
</evidence>
<organism evidence="3 4">
    <name type="scientific">Pseudoalteromonas ulvae</name>
    <dbReference type="NCBI Taxonomy" id="107327"/>
    <lineage>
        <taxon>Bacteria</taxon>
        <taxon>Pseudomonadati</taxon>
        <taxon>Pseudomonadota</taxon>
        <taxon>Gammaproteobacteria</taxon>
        <taxon>Alteromonadales</taxon>
        <taxon>Pseudoalteromonadaceae</taxon>
        <taxon>Pseudoalteromonas</taxon>
    </lineage>
</organism>
<comment type="caution">
    <text evidence="3">The sequence shown here is derived from an EMBL/GenBank/DDBJ whole genome shotgun (WGS) entry which is preliminary data.</text>
</comment>
<feature type="chain" id="PRO_5011311874" description="PepSY domain-containing protein" evidence="1">
    <location>
        <begin position="31"/>
        <end position="96"/>
    </location>
</feature>
<dbReference type="AlphaFoldDB" id="A0A244CVK6"/>
<feature type="signal peptide" evidence="1">
    <location>
        <begin position="1"/>
        <end position="30"/>
    </location>
</feature>
<proteinExistence type="predicted"/>
<dbReference type="EMBL" id="MWPV01000001">
    <property type="protein sequence ID" value="OUL59663.1"/>
    <property type="molecule type" value="Genomic_DNA"/>
</dbReference>
<reference evidence="3 4" key="1">
    <citation type="submission" date="2017-02" db="EMBL/GenBank/DDBJ databases">
        <title>Pseudoalteromonas ulvae TC14 Genome.</title>
        <authorList>
            <person name="Molmeret M."/>
        </authorList>
    </citation>
    <scope>NUCLEOTIDE SEQUENCE [LARGE SCALE GENOMIC DNA]</scope>
    <source>
        <strain evidence="3">TC14</strain>
    </source>
</reference>
<feature type="domain" description="PepSY" evidence="2">
    <location>
        <begin position="17"/>
        <end position="94"/>
    </location>
</feature>
<dbReference type="OrthoDB" id="5772592at2"/>
<evidence type="ECO:0000256" key="1">
    <source>
        <dbReference type="SAM" id="SignalP"/>
    </source>
</evidence>
<evidence type="ECO:0000259" key="2">
    <source>
        <dbReference type="Pfam" id="PF13670"/>
    </source>
</evidence>
<dbReference type="Pfam" id="PF13670">
    <property type="entry name" value="PepSY_2"/>
    <property type="match status" value="1"/>
</dbReference>
<keyword evidence="1" id="KW-0732">Signal</keyword>
<dbReference type="Gene3D" id="3.10.450.40">
    <property type="match status" value="1"/>
</dbReference>
<evidence type="ECO:0000313" key="3">
    <source>
        <dbReference type="EMBL" id="OUL59663.1"/>
    </source>
</evidence>
<name>A0A244CVK6_PSEDV</name>
<dbReference type="InterPro" id="IPR025711">
    <property type="entry name" value="PepSY"/>
</dbReference>
<keyword evidence="4" id="KW-1185">Reference proteome</keyword>
<dbReference type="Proteomes" id="UP000194841">
    <property type="component" value="Unassembled WGS sequence"/>
</dbReference>
<sequence length="96" mass="10968">MRRVLMRTTLSAHRICLVILLSLLPFFATATPDPQVKADKMGKRQAVQIVKKEYPGKVLKVKDQDKHYKVRVLQTQGRVIDVKVNKADGKVKKDKN</sequence>
<gene>
    <name evidence="3" type="ORF">B1199_05380</name>
</gene>
<protein>
    <recommendedName>
        <fullName evidence="2">PepSY domain-containing protein</fullName>
    </recommendedName>
</protein>